<evidence type="ECO:0000256" key="7">
    <source>
        <dbReference type="ARBA" id="ARBA00023136"/>
    </source>
</evidence>
<dbReference type="InterPro" id="IPR017588">
    <property type="entry name" value="UacT-like"/>
</dbReference>
<accession>A0A1S6IQ74</accession>
<evidence type="ECO:0000313" key="9">
    <source>
        <dbReference type="EMBL" id="AQS53701.1"/>
    </source>
</evidence>
<name>A0A1S6IQ74_9LACT</name>
<feature type="transmembrane region" description="Helical" evidence="8">
    <location>
        <begin position="155"/>
        <end position="177"/>
    </location>
</feature>
<dbReference type="STRING" id="708126.BW727_101334"/>
<dbReference type="NCBIfam" id="NF037981">
    <property type="entry name" value="NCS2_1"/>
    <property type="match status" value="1"/>
</dbReference>
<feature type="transmembrane region" description="Helical" evidence="8">
    <location>
        <begin position="342"/>
        <end position="360"/>
    </location>
</feature>
<dbReference type="KEGG" id="jda:BW727_101334"/>
<feature type="transmembrane region" description="Helical" evidence="8">
    <location>
        <begin position="36"/>
        <end position="61"/>
    </location>
</feature>
<dbReference type="PROSITE" id="PS01116">
    <property type="entry name" value="XANTH_URACIL_PERMASE"/>
    <property type="match status" value="1"/>
</dbReference>
<protein>
    <submittedName>
        <fullName evidence="9">Uric acid transporter UacT</fullName>
    </submittedName>
</protein>
<keyword evidence="7 8" id="KW-0472">Membrane</keyword>
<dbReference type="RefSeq" id="WP_062468595.1">
    <property type="nucleotide sequence ID" value="NZ_BBYN01000009.1"/>
</dbReference>
<dbReference type="GO" id="GO:0042907">
    <property type="term" value="F:xanthine transmembrane transporter activity"/>
    <property type="evidence" value="ECO:0007669"/>
    <property type="project" value="TreeGrafter"/>
</dbReference>
<feature type="transmembrane region" description="Helical" evidence="8">
    <location>
        <begin position="366"/>
        <end position="387"/>
    </location>
</feature>
<sequence>MEANLEVNVKRLAKEETQEENGEMELLYGVEDSPSFFISSILGFQNVITAFGGIVAVPLIIAGMAGFGVIDTAYLVSAALLVSGIVSIIQSKGVGPKAFRVGVGLPTIMGTDFAFIGPAAAVISTGGIAAYFGGTMLASLLEFGMSYFIKPLMKFFPPVVTGSVITLMGMTLMSVAMEWAAGGVGSATYGAPINLGITAFVFLIIAMVNHYAGKKFAPLAVLIGAIIGYIVCIPLGMVDFQQVSNASWFALPQFFKYGISFKWEYALPFLTGYLVTIIESVGVIQTLGQVTKTEVKNEDIAAGVRADAVGSWIGPVLGSGPAATFSQNAGLIPMTRNASRKVAITAGYIMILMSLFPKFATFVSIMPMPVLGGAGLLMFGNVAAAGIQSLSRVKFTNRNMIIVAGSLAVGLGVSFRPEVTASLPGILGGLFSSGISAGTIVALVLNIALKEKEIVEESIA</sequence>
<dbReference type="PANTHER" id="PTHR42810:SF2">
    <property type="entry name" value="PURINE PERMEASE C1399.01C-RELATED"/>
    <property type="match status" value="1"/>
</dbReference>
<evidence type="ECO:0000256" key="8">
    <source>
        <dbReference type="SAM" id="Phobius"/>
    </source>
</evidence>
<feature type="transmembrane region" description="Helical" evidence="8">
    <location>
        <begin position="216"/>
        <end position="238"/>
    </location>
</feature>
<keyword evidence="10" id="KW-1185">Reference proteome</keyword>
<organism evidence="9 10">
    <name type="scientific">Jeotgalibaca dankookensis</name>
    <dbReference type="NCBI Taxonomy" id="708126"/>
    <lineage>
        <taxon>Bacteria</taxon>
        <taxon>Bacillati</taxon>
        <taxon>Bacillota</taxon>
        <taxon>Bacilli</taxon>
        <taxon>Lactobacillales</taxon>
        <taxon>Carnobacteriaceae</taxon>
        <taxon>Jeotgalibaca</taxon>
    </lineage>
</organism>
<evidence type="ECO:0000256" key="3">
    <source>
        <dbReference type="ARBA" id="ARBA00022448"/>
    </source>
</evidence>
<evidence type="ECO:0000256" key="4">
    <source>
        <dbReference type="ARBA" id="ARBA00022475"/>
    </source>
</evidence>
<dbReference type="Pfam" id="PF00860">
    <property type="entry name" value="Xan_ur_permease"/>
    <property type="match status" value="1"/>
</dbReference>
<keyword evidence="5 8" id="KW-0812">Transmembrane</keyword>
<dbReference type="EMBL" id="CP019728">
    <property type="protein sequence ID" value="AQS53701.1"/>
    <property type="molecule type" value="Genomic_DNA"/>
</dbReference>
<dbReference type="InterPro" id="IPR006042">
    <property type="entry name" value="Xan_ur_permease"/>
</dbReference>
<feature type="transmembrane region" description="Helical" evidence="8">
    <location>
        <begin position="427"/>
        <end position="449"/>
    </location>
</feature>
<dbReference type="GO" id="GO:0005886">
    <property type="term" value="C:plasma membrane"/>
    <property type="evidence" value="ECO:0007669"/>
    <property type="project" value="UniProtKB-SubCell"/>
</dbReference>
<keyword evidence="4" id="KW-1003">Cell membrane</keyword>
<feature type="transmembrane region" description="Helical" evidence="8">
    <location>
        <begin position="73"/>
        <end position="93"/>
    </location>
</feature>
<dbReference type="PANTHER" id="PTHR42810">
    <property type="entry name" value="PURINE PERMEASE C1399.01C-RELATED"/>
    <property type="match status" value="1"/>
</dbReference>
<comment type="subcellular location">
    <subcellularLocation>
        <location evidence="1">Cell membrane</location>
        <topology evidence="1">Multi-pass membrane protein</topology>
    </subcellularLocation>
</comment>
<proteinExistence type="inferred from homology"/>
<gene>
    <name evidence="9" type="primary">uacT</name>
    <name evidence="9" type="ORF">BW727_101334</name>
</gene>
<dbReference type="Proteomes" id="UP000188993">
    <property type="component" value="Chromosome"/>
</dbReference>
<evidence type="ECO:0000313" key="10">
    <source>
        <dbReference type="Proteomes" id="UP000188993"/>
    </source>
</evidence>
<evidence type="ECO:0000256" key="6">
    <source>
        <dbReference type="ARBA" id="ARBA00022989"/>
    </source>
</evidence>
<dbReference type="AlphaFoldDB" id="A0A1S6IQ74"/>
<feature type="transmembrane region" description="Helical" evidence="8">
    <location>
        <begin position="265"/>
        <end position="287"/>
    </location>
</feature>
<evidence type="ECO:0000256" key="1">
    <source>
        <dbReference type="ARBA" id="ARBA00004651"/>
    </source>
</evidence>
<comment type="similarity">
    <text evidence="2">Belongs to the nucleobase:cation symporter-2 (NCS2) (TC 2.A.40) family.</text>
</comment>
<keyword evidence="3" id="KW-0813">Transport</keyword>
<keyword evidence="6 8" id="KW-1133">Transmembrane helix</keyword>
<feature type="transmembrane region" description="Helical" evidence="8">
    <location>
        <begin position="189"/>
        <end position="209"/>
    </location>
</feature>
<dbReference type="NCBIfam" id="TIGR00801">
    <property type="entry name" value="ncs2"/>
    <property type="match status" value="1"/>
</dbReference>
<dbReference type="NCBIfam" id="TIGR03173">
    <property type="entry name" value="pbuX"/>
    <property type="match status" value="1"/>
</dbReference>
<dbReference type="InterPro" id="IPR006043">
    <property type="entry name" value="NCS2"/>
</dbReference>
<evidence type="ECO:0000256" key="2">
    <source>
        <dbReference type="ARBA" id="ARBA00008821"/>
    </source>
</evidence>
<feature type="transmembrane region" description="Helical" evidence="8">
    <location>
        <begin position="399"/>
        <end position="415"/>
    </location>
</feature>
<reference evidence="9 10" key="1">
    <citation type="journal article" date="2014" name="Int. J. Syst. Evol. Microbiol.">
        <title>Jeotgalibaca dankookensis gen. nov., sp. nov., a member of the family Carnobacteriaceae, isolated from seujeot (Korean traditional food).</title>
        <authorList>
            <person name="Lee D.G."/>
            <person name="Trujillo M.E."/>
            <person name="Kang H."/>
            <person name="Ahn T.Y."/>
        </authorList>
    </citation>
    <scope>NUCLEOTIDE SEQUENCE [LARGE SCALE GENOMIC DNA]</scope>
    <source>
        <strain evidence="9 10">EX-07</strain>
    </source>
</reference>
<evidence type="ECO:0000256" key="5">
    <source>
        <dbReference type="ARBA" id="ARBA00022692"/>
    </source>
</evidence>